<evidence type="ECO:0000313" key="1">
    <source>
        <dbReference type="EMBL" id="BDE07989.1"/>
    </source>
</evidence>
<keyword evidence="2" id="KW-1185">Reference proteome</keyword>
<gene>
    <name evidence="1" type="ORF">WPS_32650</name>
</gene>
<proteinExistence type="predicted"/>
<dbReference type="KEGG" id="vab:WPS_32650"/>
<dbReference type="Gene3D" id="2.60.40.2360">
    <property type="entry name" value="Intracellular proteinase inhibitor BsuPI"/>
    <property type="match status" value="1"/>
</dbReference>
<sequence length="224" mass="23754">MFLALVGAAAVSPTPSPHGIWADVTLQREGSALLSPFTVAIALHNATGHLVRLRFPTADLFRVDVLHDDSPVWSSVTGHKPIPITRQLDVSPGLLRLAQVIVDSTTDDHRAFAPGRYTVRVAMLGTNFGTIVDKAVSFDPPDTIARALATKPGTVITIAGEPYIDGGTPRLRDTTGTLRLSRALGIRAVGTYVVRGFLDAAGDERVFDVGRSAPAFENAPSPSP</sequence>
<organism evidence="1 2">
    <name type="scientific">Vulcanimicrobium alpinum</name>
    <dbReference type="NCBI Taxonomy" id="3016050"/>
    <lineage>
        <taxon>Bacteria</taxon>
        <taxon>Bacillati</taxon>
        <taxon>Vulcanimicrobiota</taxon>
        <taxon>Vulcanimicrobiia</taxon>
        <taxon>Vulcanimicrobiales</taxon>
        <taxon>Vulcanimicrobiaceae</taxon>
        <taxon>Vulcanimicrobium</taxon>
    </lineage>
</organism>
<evidence type="ECO:0000313" key="2">
    <source>
        <dbReference type="Proteomes" id="UP001317532"/>
    </source>
</evidence>
<dbReference type="EMBL" id="AP025523">
    <property type="protein sequence ID" value="BDE07989.1"/>
    <property type="molecule type" value="Genomic_DNA"/>
</dbReference>
<dbReference type="AlphaFoldDB" id="A0AAN1XZT7"/>
<protein>
    <submittedName>
        <fullName evidence="1">Uncharacterized protein</fullName>
    </submittedName>
</protein>
<dbReference type="Proteomes" id="UP001317532">
    <property type="component" value="Chromosome"/>
</dbReference>
<dbReference type="InterPro" id="IPR038144">
    <property type="entry name" value="IPI"/>
</dbReference>
<accession>A0AAN1XZT7</accession>
<reference evidence="1 2" key="1">
    <citation type="journal article" date="2022" name="ISME Commun">
        <title>Vulcanimicrobium alpinus gen. nov. sp. nov., the first cultivated representative of the candidate phylum 'Eremiobacterota', is a metabolically versatile aerobic anoxygenic phototroph.</title>
        <authorList>
            <person name="Yabe S."/>
            <person name="Muto K."/>
            <person name="Abe K."/>
            <person name="Yokota A."/>
            <person name="Staudigel H."/>
            <person name="Tebo B.M."/>
        </authorList>
    </citation>
    <scope>NUCLEOTIDE SEQUENCE [LARGE SCALE GENOMIC DNA]</scope>
    <source>
        <strain evidence="1 2">WC8-2</strain>
    </source>
</reference>
<name>A0AAN1XZT7_UNVUL</name>